<feature type="transmembrane region" description="Helical" evidence="9">
    <location>
        <begin position="403"/>
        <end position="420"/>
    </location>
</feature>
<feature type="transmembrane region" description="Helical" evidence="9">
    <location>
        <begin position="435"/>
        <end position="454"/>
    </location>
</feature>
<proteinExistence type="predicted"/>
<evidence type="ECO:0000313" key="13">
    <source>
        <dbReference type="Proteomes" id="UP000681967"/>
    </source>
</evidence>
<evidence type="ECO:0000256" key="2">
    <source>
        <dbReference type="ARBA" id="ARBA00022692"/>
    </source>
</evidence>
<dbReference type="PANTHER" id="PTHR10519:SF20">
    <property type="entry name" value="G-PROTEIN COUPLED RECEPTOR 156-RELATED"/>
    <property type="match status" value="1"/>
</dbReference>
<dbReference type="SUPFAM" id="SSF53822">
    <property type="entry name" value="Periplasmic binding protein-like I"/>
    <property type="match status" value="1"/>
</dbReference>
<evidence type="ECO:0000256" key="3">
    <source>
        <dbReference type="ARBA" id="ARBA00022989"/>
    </source>
</evidence>
<dbReference type="AlphaFoldDB" id="A0A8S2Q0T7"/>
<dbReference type="EMBL" id="CAJOBH010007097">
    <property type="protein sequence ID" value="CAF4074766.1"/>
    <property type="molecule type" value="Genomic_DNA"/>
</dbReference>
<dbReference type="GO" id="GO:0038039">
    <property type="term" value="C:G protein-coupled receptor heterodimeric complex"/>
    <property type="evidence" value="ECO:0007669"/>
    <property type="project" value="TreeGrafter"/>
</dbReference>
<dbReference type="GO" id="GO:0007214">
    <property type="term" value="P:gamma-aminobutyric acid signaling pathway"/>
    <property type="evidence" value="ECO:0007669"/>
    <property type="project" value="TreeGrafter"/>
</dbReference>
<evidence type="ECO:0000259" key="11">
    <source>
        <dbReference type="Pfam" id="PF01094"/>
    </source>
</evidence>
<evidence type="ECO:0000313" key="12">
    <source>
        <dbReference type="EMBL" id="CAF4074766.1"/>
    </source>
</evidence>
<dbReference type="GO" id="GO:0004965">
    <property type="term" value="F:G protein-coupled GABA receptor activity"/>
    <property type="evidence" value="ECO:0007669"/>
    <property type="project" value="InterPro"/>
</dbReference>
<keyword evidence="5 9" id="KW-0472">Membrane</keyword>
<evidence type="ECO:0000256" key="8">
    <source>
        <dbReference type="ARBA" id="ARBA00023224"/>
    </source>
</evidence>
<dbReference type="Pfam" id="PF00003">
    <property type="entry name" value="7tm_3"/>
    <property type="match status" value="1"/>
</dbReference>
<evidence type="ECO:0008006" key="14">
    <source>
        <dbReference type="Google" id="ProtNLM"/>
    </source>
</evidence>
<feature type="domain" description="G-protein coupled receptors family 3 profile" evidence="10">
    <location>
        <begin position="366"/>
        <end position="468"/>
    </location>
</feature>
<name>A0A8S2Q0T7_9BILA</name>
<dbReference type="Proteomes" id="UP000681967">
    <property type="component" value="Unassembled WGS sequence"/>
</dbReference>
<evidence type="ECO:0000256" key="7">
    <source>
        <dbReference type="ARBA" id="ARBA00023180"/>
    </source>
</evidence>
<dbReference type="PANTHER" id="PTHR10519">
    <property type="entry name" value="GABA-B RECEPTOR"/>
    <property type="match status" value="1"/>
</dbReference>
<sequence length="476" mass="54472">MFFIVIILIDANQDNNTPISLHIGGLFNYDNSFINNGKYDLQAARMAIDEINDRYDELFNGRYKLNLLSNNSKCDPIYAVDAFFHAIFRCPQLTFLIGTSCINETKSVIQVADYYNLILFSHSTSFISQADQTYSTLVRLSVSDENYNDGRVAFIKYNNWSHVAILHQDSTEYSLMMAKLAKRLNESNINIILTQSASMINLTSALQTLREKKARIVFVNFDTSSRAAFFCEVYRTFTKELRKRYVWILTGNDFHLWNLSITNCSIHDIINGAHGHIIIDSLYQIKPSLINPNTTVQDLKEHLGLNGHLDRQILHAFDAIWSIALLIRASIQQQDIGIEKFSAIPVDTERSEVRRLVMNTIEIGLITTGCILGLALAIFFLTFNIINRHQRYIKLSSPKLNNVMVLGAMHIHISIILFGLDEWFLDRNLLGHACMLRIFLLSGGFSLMFGSMFLKTLRVYRIFTSRDRPLLHSKVS</sequence>
<accession>A0A8S2Q0T7</accession>
<dbReference type="InterPro" id="IPR002455">
    <property type="entry name" value="GPCR3_GABA-B"/>
</dbReference>
<keyword evidence="2 9" id="KW-0812">Transmembrane</keyword>
<keyword evidence="6" id="KW-0675">Receptor</keyword>
<dbReference type="Pfam" id="PF01094">
    <property type="entry name" value="ANF_receptor"/>
    <property type="match status" value="1"/>
</dbReference>
<evidence type="ECO:0000259" key="10">
    <source>
        <dbReference type="Pfam" id="PF00003"/>
    </source>
</evidence>
<feature type="transmembrane region" description="Helical" evidence="9">
    <location>
        <begin position="363"/>
        <end position="383"/>
    </location>
</feature>
<gene>
    <name evidence="12" type="ORF">BYL167_LOCUS17729</name>
</gene>
<keyword evidence="8" id="KW-0807">Transducer</keyword>
<dbReference type="InterPro" id="IPR001828">
    <property type="entry name" value="ANF_lig-bd_rcpt"/>
</dbReference>
<dbReference type="Gene3D" id="3.40.50.2300">
    <property type="match status" value="2"/>
</dbReference>
<evidence type="ECO:0000256" key="6">
    <source>
        <dbReference type="ARBA" id="ARBA00023170"/>
    </source>
</evidence>
<organism evidence="12 13">
    <name type="scientific">Rotaria magnacalcarata</name>
    <dbReference type="NCBI Taxonomy" id="392030"/>
    <lineage>
        <taxon>Eukaryota</taxon>
        <taxon>Metazoa</taxon>
        <taxon>Spiralia</taxon>
        <taxon>Gnathifera</taxon>
        <taxon>Rotifera</taxon>
        <taxon>Eurotatoria</taxon>
        <taxon>Bdelloidea</taxon>
        <taxon>Philodinida</taxon>
        <taxon>Philodinidae</taxon>
        <taxon>Rotaria</taxon>
    </lineage>
</organism>
<evidence type="ECO:0000256" key="9">
    <source>
        <dbReference type="SAM" id="Phobius"/>
    </source>
</evidence>
<dbReference type="InterPro" id="IPR028082">
    <property type="entry name" value="Peripla_BP_I"/>
</dbReference>
<dbReference type="InterPro" id="IPR017978">
    <property type="entry name" value="GPCR_3_C"/>
</dbReference>
<feature type="domain" description="Receptor ligand binding region" evidence="11">
    <location>
        <begin position="41"/>
        <end position="259"/>
    </location>
</feature>
<protein>
    <recommendedName>
        <fullName evidence="14">G-protein coupled receptors family 3 profile domain-containing protein</fullName>
    </recommendedName>
</protein>
<comment type="subcellular location">
    <subcellularLocation>
        <location evidence="1">Membrane</location>
        <topology evidence="1">Multi-pass membrane protein</topology>
    </subcellularLocation>
</comment>
<comment type="caution">
    <text evidence="12">The sequence shown here is derived from an EMBL/GenBank/DDBJ whole genome shotgun (WGS) entry which is preliminary data.</text>
</comment>
<keyword evidence="3 9" id="KW-1133">Transmembrane helix</keyword>
<reference evidence="12" key="1">
    <citation type="submission" date="2021-02" db="EMBL/GenBank/DDBJ databases">
        <authorList>
            <person name="Nowell W R."/>
        </authorList>
    </citation>
    <scope>NUCLEOTIDE SEQUENCE</scope>
</reference>
<keyword evidence="4" id="KW-0297">G-protein coupled receptor</keyword>
<evidence type="ECO:0000256" key="1">
    <source>
        <dbReference type="ARBA" id="ARBA00004141"/>
    </source>
</evidence>
<keyword evidence="7" id="KW-0325">Glycoprotein</keyword>
<evidence type="ECO:0000256" key="5">
    <source>
        <dbReference type="ARBA" id="ARBA00023136"/>
    </source>
</evidence>
<evidence type="ECO:0000256" key="4">
    <source>
        <dbReference type="ARBA" id="ARBA00023040"/>
    </source>
</evidence>